<dbReference type="EMBL" id="GBRD01002789">
    <property type="protein sequence ID" value="JAG63032.1"/>
    <property type="molecule type" value="Transcribed_RNA"/>
</dbReference>
<name>A0A0A9X3B2_LYGHE</name>
<dbReference type="InterPro" id="IPR017853">
    <property type="entry name" value="GH"/>
</dbReference>
<dbReference type="PRINTS" id="PR00131">
    <property type="entry name" value="GLHYDRLASE1"/>
</dbReference>
<evidence type="ECO:0000256" key="1">
    <source>
        <dbReference type="ARBA" id="ARBA00010838"/>
    </source>
</evidence>
<dbReference type="InterPro" id="IPR001360">
    <property type="entry name" value="Glyco_hydro_1"/>
</dbReference>
<keyword evidence="7" id="KW-0732">Signal</keyword>
<evidence type="ECO:0000256" key="7">
    <source>
        <dbReference type="SAM" id="SignalP"/>
    </source>
</evidence>
<evidence type="ECO:0000256" key="2">
    <source>
        <dbReference type="ARBA" id="ARBA00011738"/>
    </source>
</evidence>
<reference evidence="8" key="1">
    <citation type="journal article" date="2014" name="PLoS ONE">
        <title>Transcriptome-Based Identification of ABC Transporters in the Western Tarnished Plant Bug Lygus hesperus.</title>
        <authorList>
            <person name="Hull J.J."/>
            <person name="Chaney K."/>
            <person name="Geib S.M."/>
            <person name="Fabrick J.A."/>
            <person name="Brent C.S."/>
            <person name="Walsh D."/>
            <person name="Lavine L.C."/>
        </authorList>
    </citation>
    <scope>NUCLEOTIDE SEQUENCE</scope>
</reference>
<protein>
    <submittedName>
        <fullName evidence="8">Myrosinase 1</fullName>
    </submittedName>
</protein>
<gene>
    <name evidence="8" type="primary">MYRO1_24</name>
    <name evidence="8" type="ORF">CM83_42242</name>
</gene>
<comment type="similarity">
    <text evidence="1 6">Belongs to the glycosyl hydrolase 1 family.</text>
</comment>
<evidence type="ECO:0000256" key="4">
    <source>
        <dbReference type="ARBA" id="ARBA00023180"/>
    </source>
</evidence>
<evidence type="ECO:0000256" key="6">
    <source>
        <dbReference type="RuleBase" id="RU003690"/>
    </source>
</evidence>
<keyword evidence="5" id="KW-0326">Glycosidase</keyword>
<organism evidence="8">
    <name type="scientific">Lygus hesperus</name>
    <name type="common">Western plant bug</name>
    <dbReference type="NCBI Taxonomy" id="30085"/>
    <lineage>
        <taxon>Eukaryota</taxon>
        <taxon>Metazoa</taxon>
        <taxon>Ecdysozoa</taxon>
        <taxon>Arthropoda</taxon>
        <taxon>Hexapoda</taxon>
        <taxon>Insecta</taxon>
        <taxon>Pterygota</taxon>
        <taxon>Neoptera</taxon>
        <taxon>Paraneoptera</taxon>
        <taxon>Hemiptera</taxon>
        <taxon>Heteroptera</taxon>
        <taxon>Panheteroptera</taxon>
        <taxon>Cimicomorpha</taxon>
        <taxon>Miridae</taxon>
        <taxon>Mirini</taxon>
        <taxon>Lygus</taxon>
    </lineage>
</organism>
<keyword evidence="3" id="KW-0378">Hydrolase</keyword>
<evidence type="ECO:0000256" key="5">
    <source>
        <dbReference type="ARBA" id="ARBA00023295"/>
    </source>
</evidence>
<dbReference type="SUPFAM" id="SSF51445">
    <property type="entry name" value="(Trans)glycosidases"/>
    <property type="match status" value="1"/>
</dbReference>
<feature type="chain" id="PRO_5015033780" evidence="7">
    <location>
        <begin position="18"/>
        <end position="495"/>
    </location>
</feature>
<reference evidence="8" key="2">
    <citation type="submission" date="2014-07" db="EMBL/GenBank/DDBJ databases">
        <authorList>
            <person name="Hull J."/>
        </authorList>
    </citation>
    <scope>NUCLEOTIDE SEQUENCE</scope>
</reference>
<dbReference type="InterPro" id="IPR033132">
    <property type="entry name" value="GH_1_N_CS"/>
</dbReference>
<dbReference type="Pfam" id="PF00232">
    <property type="entry name" value="Glyco_hydro_1"/>
    <property type="match status" value="1"/>
</dbReference>
<dbReference type="GO" id="GO:0008422">
    <property type="term" value="F:beta-glucosidase activity"/>
    <property type="evidence" value="ECO:0007669"/>
    <property type="project" value="TreeGrafter"/>
</dbReference>
<dbReference type="Gene3D" id="3.20.20.80">
    <property type="entry name" value="Glycosidases"/>
    <property type="match status" value="1"/>
</dbReference>
<dbReference type="PANTHER" id="PTHR10353">
    <property type="entry name" value="GLYCOSYL HYDROLASE"/>
    <property type="match status" value="1"/>
</dbReference>
<evidence type="ECO:0000313" key="8">
    <source>
        <dbReference type="EMBL" id="JAG15212.1"/>
    </source>
</evidence>
<keyword evidence="4" id="KW-0325">Glycoprotein</keyword>
<dbReference type="AlphaFoldDB" id="A0A0A9X3B2"/>
<dbReference type="FunFam" id="3.20.20.80:FF:000013">
    <property type="entry name" value="lactase-phlorizin hydrolase"/>
    <property type="match status" value="1"/>
</dbReference>
<reference evidence="9" key="3">
    <citation type="submission" date="2014-09" db="EMBL/GenBank/DDBJ databases">
        <authorList>
            <person name="Magalhaes I.L.F."/>
            <person name="Oliveira U."/>
            <person name="Santos F.R."/>
            <person name="Vidigal T.H.D.A."/>
            <person name="Brescovit A.D."/>
            <person name="Santos A.J."/>
        </authorList>
    </citation>
    <scope>NUCLEOTIDE SEQUENCE</scope>
</reference>
<evidence type="ECO:0000313" key="9">
    <source>
        <dbReference type="EMBL" id="JAG63032.1"/>
    </source>
</evidence>
<comment type="subunit">
    <text evidence="2">Homodimer.</text>
</comment>
<proteinExistence type="inferred from homology"/>
<accession>A0A0A9X3B2</accession>
<evidence type="ECO:0000256" key="3">
    <source>
        <dbReference type="ARBA" id="ARBA00022801"/>
    </source>
</evidence>
<dbReference type="PANTHER" id="PTHR10353:SF36">
    <property type="entry name" value="LP05116P"/>
    <property type="match status" value="1"/>
</dbReference>
<dbReference type="GO" id="GO:0005975">
    <property type="term" value="P:carbohydrate metabolic process"/>
    <property type="evidence" value="ECO:0007669"/>
    <property type="project" value="InterPro"/>
</dbReference>
<dbReference type="EMBL" id="GBHO01028392">
    <property type="protein sequence ID" value="JAG15212.1"/>
    <property type="molecule type" value="Transcribed_RNA"/>
</dbReference>
<feature type="signal peptide" evidence="7">
    <location>
        <begin position="1"/>
        <end position="17"/>
    </location>
</feature>
<sequence>MRFLSLVLVLTLGLTNGRCDDRLPIASHTMFPKGFMFGASTAAYQVEGGWNADGKGMSIWDNLTHVHPDFIRTFENGDVADDSYHFYKEDVKALKAVGMQLYRFSISWPRVLPNGRINQINQAGLDYYMNLIDELLANDITPVVALYHWDLPQALEDIGGWLNPDIAQYFEEYADLIFKTYGDKVKWWITINEAWSVINGYGSFAWAPARNLHGTGDYLSGHNLLRAHGKAYRLYQRKYSHFGGKISMAFCGAMCLPASDAPEDIAAAERCYQFSFGWFAHPVFKGDYPPIMREMVDRNSKAEGRNVSRLPYFTQEEINEINGTVDWFGLNYYTSMMTKNGITGDNPSTLRDTEMIQYWDPSWPSTASDWVKVIPQGIRALAKKVKEEYGNPLTIVTENGYPDHGDRDLDRIGYFETHLAEIRRAIYEDGCNIVGIAIWSIIDNFEWKDGYTVKFGIVEVDSRSHFLACFTRLGATHVSKNKEIYPIGVKKTRLA</sequence>
<dbReference type="PROSITE" id="PS00653">
    <property type="entry name" value="GLYCOSYL_HYDROL_F1_2"/>
    <property type="match status" value="1"/>
</dbReference>